<proteinExistence type="predicted"/>
<feature type="region of interest" description="Disordered" evidence="1">
    <location>
        <begin position="1"/>
        <end position="27"/>
    </location>
</feature>
<evidence type="ECO:0000256" key="1">
    <source>
        <dbReference type="SAM" id="MobiDB-lite"/>
    </source>
</evidence>
<reference evidence="2" key="2">
    <citation type="journal article" date="2015" name="Fish Shellfish Immunol.">
        <title>Early steps in the European eel (Anguilla anguilla)-Vibrio vulnificus interaction in the gills: Role of the RtxA13 toxin.</title>
        <authorList>
            <person name="Callol A."/>
            <person name="Pajuelo D."/>
            <person name="Ebbesson L."/>
            <person name="Teles M."/>
            <person name="MacKenzie S."/>
            <person name="Amaro C."/>
        </authorList>
    </citation>
    <scope>NUCLEOTIDE SEQUENCE</scope>
</reference>
<protein>
    <submittedName>
        <fullName evidence="2">Uncharacterized protein</fullName>
    </submittedName>
</protein>
<evidence type="ECO:0000313" key="2">
    <source>
        <dbReference type="EMBL" id="JAH43600.1"/>
    </source>
</evidence>
<name>A0A0E9SSF4_ANGAN</name>
<organism evidence="2">
    <name type="scientific">Anguilla anguilla</name>
    <name type="common">European freshwater eel</name>
    <name type="synonym">Muraena anguilla</name>
    <dbReference type="NCBI Taxonomy" id="7936"/>
    <lineage>
        <taxon>Eukaryota</taxon>
        <taxon>Metazoa</taxon>
        <taxon>Chordata</taxon>
        <taxon>Craniata</taxon>
        <taxon>Vertebrata</taxon>
        <taxon>Euteleostomi</taxon>
        <taxon>Actinopterygii</taxon>
        <taxon>Neopterygii</taxon>
        <taxon>Teleostei</taxon>
        <taxon>Anguilliformes</taxon>
        <taxon>Anguillidae</taxon>
        <taxon>Anguilla</taxon>
    </lineage>
</organism>
<dbReference type="AlphaFoldDB" id="A0A0E9SSF4"/>
<dbReference type="EMBL" id="GBXM01064977">
    <property type="protein sequence ID" value="JAH43600.1"/>
    <property type="molecule type" value="Transcribed_RNA"/>
</dbReference>
<accession>A0A0E9SSF4</accession>
<reference evidence="2" key="1">
    <citation type="submission" date="2014-11" db="EMBL/GenBank/DDBJ databases">
        <authorList>
            <person name="Amaro Gonzalez C."/>
        </authorList>
    </citation>
    <scope>NUCLEOTIDE SEQUENCE</scope>
</reference>
<sequence>MVGCTPKNGNVAEPGFRGVAAGSGVST</sequence>